<sequence length="159" mass="17503">MAIDPANIILGGESAGGYLALTLLDRLSSDPYPGPGGAVLIAPWIDLLNWGGSFARNKHLDLLNKPGLDKFAQQVTGNRLTDKTLQVVDPSINIMESRSFLPPVTWVTVGSHDLFVDDVVRFVEKAKKAGSTITLEVMDGLPHVWQQVDLFQLKDYYRL</sequence>
<keyword evidence="1 3" id="KW-0378">Hydrolase</keyword>
<keyword evidence="4" id="KW-1185">Reference proteome</keyword>
<evidence type="ECO:0000313" key="3">
    <source>
        <dbReference type="EMBL" id="KAL2829332.1"/>
    </source>
</evidence>
<dbReference type="Proteomes" id="UP001610446">
    <property type="component" value="Unassembled WGS sequence"/>
</dbReference>
<evidence type="ECO:0000313" key="4">
    <source>
        <dbReference type="Proteomes" id="UP001610446"/>
    </source>
</evidence>
<evidence type="ECO:0000256" key="1">
    <source>
        <dbReference type="ARBA" id="ARBA00022801"/>
    </source>
</evidence>
<dbReference type="GO" id="GO:0016787">
    <property type="term" value="F:hydrolase activity"/>
    <property type="evidence" value="ECO:0007669"/>
    <property type="project" value="UniProtKB-KW"/>
</dbReference>
<proteinExistence type="predicted"/>
<organism evidence="3 4">
    <name type="scientific">Aspergillus pseudoustus</name>
    <dbReference type="NCBI Taxonomy" id="1810923"/>
    <lineage>
        <taxon>Eukaryota</taxon>
        <taxon>Fungi</taxon>
        <taxon>Dikarya</taxon>
        <taxon>Ascomycota</taxon>
        <taxon>Pezizomycotina</taxon>
        <taxon>Eurotiomycetes</taxon>
        <taxon>Eurotiomycetidae</taxon>
        <taxon>Eurotiales</taxon>
        <taxon>Aspergillaceae</taxon>
        <taxon>Aspergillus</taxon>
        <taxon>Aspergillus subgen. Nidulantes</taxon>
    </lineage>
</organism>
<dbReference type="PANTHER" id="PTHR48081">
    <property type="entry name" value="AB HYDROLASE SUPERFAMILY PROTEIN C4A8.06C"/>
    <property type="match status" value="1"/>
</dbReference>
<protein>
    <submittedName>
        <fullName evidence="3">Alpha/Beta hydrolase protein</fullName>
    </submittedName>
</protein>
<dbReference type="InterPro" id="IPR013094">
    <property type="entry name" value="AB_hydrolase_3"/>
</dbReference>
<dbReference type="InterPro" id="IPR029058">
    <property type="entry name" value="AB_hydrolase_fold"/>
</dbReference>
<gene>
    <name evidence="3" type="ORF">BJY01DRAFT_255057</name>
</gene>
<dbReference type="SUPFAM" id="SSF53474">
    <property type="entry name" value="alpha/beta-Hydrolases"/>
    <property type="match status" value="1"/>
</dbReference>
<accession>A0ABR4IR04</accession>
<evidence type="ECO:0000259" key="2">
    <source>
        <dbReference type="Pfam" id="PF07859"/>
    </source>
</evidence>
<dbReference type="EMBL" id="JBFXLU010000337">
    <property type="protein sequence ID" value="KAL2829332.1"/>
    <property type="molecule type" value="Genomic_DNA"/>
</dbReference>
<dbReference type="PANTHER" id="PTHR48081:SF11">
    <property type="entry name" value="ALPHA_BETA HYDROLASE FOLD-3 DOMAIN-CONTAINING PROTEIN-RELATED"/>
    <property type="match status" value="1"/>
</dbReference>
<reference evidence="3 4" key="1">
    <citation type="submission" date="2024-07" db="EMBL/GenBank/DDBJ databases">
        <title>Section-level genome sequencing and comparative genomics of Aspergillus sections Usti and Cavernicolus.</title>
        <authorList>
            <consortium name="Lawrence Berkeley National Laboratory"/>
            <person name="Nybo J.L."/>
            <person name="Vesth T.C."/>
            <person name="Theobald S."/>
            <person name="Frisvad J.C."/>
            <person name="Larsen T.O."/>
            <person name="Kjaerboelling I."/>
            <person name="Rothschild-Mancinelli K."/>
            <person name="Lyhne E.K."/>
            <person name="Kogle M.E."/>
            <person name="Barry K."/>
            <person name="Clum A."/>
            <person name="Na H."/>
            <person name="Ledsgaard L."/>
            <person name="Lin J."/>
            <person name="Lipzen A."/>
            <person name="Kuo A."/>
            <person name="Riley R."/>
            <person name="Mondo S."/>
            <person name="Labutti K."/>
            <person name="Haridas S."/>
            <person name="Pangalinan J."/>
            <person name="Salamov A.A."/>
            <person name="Simmons B.A."/>
            <person name="Magnuson J.K."/>
            <person name="Chen J."/>
            <person name="Drula E."/>
            <person name="Henrissat B."/>
            <person name="Wiebenga A."/>
            <person name="Lubbers R.J."/>
            <person name="Gomes A.C."/>
            <person name="Makela M.R."/>
            <person name="Stajich J."/>
            <person name="Grigoriev I.V."/>
            <person name="Mortensen U.H."/>
            <person name="De Vries R.P."/>
            <person name="Baker S.E."/>
            <person name="Andersen M.R."/>
        </authorList>
    </citation>
    <scope>NUCLEOTIDE SEQUENCE [LARGE SCALE GENOMIC DNA]</scope>
    <source>
        <strain evidence="3 4">CBS 123904</strain>
    </source>
</reference>
<dbReference type="Gene3D" id="3.40.50.1820">
    <property type="entry name" value="alpha/beta hydrolase"/>
    <property type="match status" value="1"/>
</dbReference>
<dbReference type="Pfam" id="PF07859">
    <property type="entry name" value="Abhydrolase_3"/>
    <property type="match status" value="1"/>
</dbReference>
<feature type="domain" description="Alpha/beta hydrolase fold-3" evidence="2">
    <location>
        <begin position="2"/>
        <end position="146"/>
    </location>
</feature>
<comment type="caution">
    <text evidence="3">The sequence shown here is derived from an EMBL/GenBank/DDBJ whole genome shotgun (WGS) entry which is preliminary data.</text>
</comment>
<dbReference type="InterPro" id="IPR050300">
    <property type="entry name" value="GDXG_lipolytic_enzyme"/>
</dbReference>
<name>A0ABR4IR04_9EURO</name>